<dbReference type="EMBL" id="FORI01000011">
    <property type="protein sequence ID" value="SFJ02930.1"/>
    <property type="molecule type" value="Genomic_DNA"/>
</dbReference>
<evidence type="ECO:0000259" key="4">
    <source>
        <dbReference type="Pfam" id="PF08241"/>
    </source>
</evidence>
<accession>A0A1I3N1M0</accession>
<reference evidence="6" key="1">
    <citation type="submission" date="2016-10" db="EMBL/GenBank/DDBJ databases">
        <authorList>
            <person name="Varghese N."/>
            <person name="Submissions S."/>
        </authorList>
    </citation>
    <scope>NUCLEOTIDE SEQUENCE [LARGE SCALE GENOMIC DNA]</scope>
    <source>
        <strain evidence="6">XBD1002</strain>
    </source>
</reference>
<sequence>MTVFGESKLSTRVNMISSFYGSIDEDSRLTGNRRGELEFFTTMQYIHRYAKEDSNVLEVGAGTGKYSIALAKEGMNVTAVELVESNLEVLRKNGDGIKTLTSCQGDATNLSAFENASFDVTLVLGPMYHLYEMQDVNKAIDEAIRVTKEDGVIMFAFLSVYAIMYSNYLYSNWAAGEEENFTKDFQPRHFEQQLFTGYDITEFESLFNTKPVKKITTAGTDGYLEPVQLRSDFAFSDKDFESFKKWHLAFAEKRELLGSNSHLLYICKKQSTK</sequence>
<evidence type="ECO:0000313" key="5">
    <source>
        <dbReference type="EMBL" id="SFJ02930.1"/>
    </source>
</evidence>
<dbReference type="Proteomes" id="UP000182737">
    <property type="component" value="Unassembled WGS sequence"/>
</dbReference>
<evidence type="ECO:0000313" key="6">
    <source>
        <dbReference type="Proteomes" id="UP000182737"/>
    </source>
</evidence>
<dbReference type="GO" id="GO:0032259">
    <property type="term" value="P:methylation"/>
    <property type="evidence" value="ECO:0007669"/>
    <property type="project" value="UniProtKB-KW"/>
</dbReference>
<gene>
    <name evidence="5" type="ORF">SAMN04487775_11197</name>
</gene>
<dbReference type="Pfam" id="PF08241">
    <property type="entry name" value="Methyltransf_11"/>
    <property type="match status" value="1"/>
</dbReference>
<dbReference type="Gene3D" id="3.40.50.150">
    <property type="entry name" value="Vaccinia Virus protein VP39"/>
    <property type="match status" value="1"/>
</dbReference>
<keyword evidence="6" id="KW-1185">Reference proteome</keyword>
<name>A0A1I3N1M0_9SPIR</name>
<keyword evidence="2 5" id="KW-0808">Transferase</keyword>
<dbReference type="InterPro" id="IPR013216">
    <property type="entry name" value="Methyltransf_11"/>
</dbReference>
<evidence type="ECO:0000256" key="3">
    <source>
        <dbReference type="ARBA" id="ARBA00022691"/>
    </source>
</evidence>
<feature type="domain" description="Methyltransferase type 11" evidence="4">
    <location>
        <begin position="57"/>
        <end position="155"/>
    </location>
</feature>
<dbReference type="PANTHER" id="PTHR43464">
    <property type="entry name" value="METHYLTRANSFERASE"/>
    <property type="match status" value="1"/>
</dbReference>
<dbReference type="InterPro" id="IPR029063">
    <property type="entry name" value="SAM-dependent_MTases_sf"/>
</dbReference>
<dbReference type="CDD" id="cd02440">
    <property type="entry name" value="AdoMet_MTases"/>
    <property type="match status" value="1"/>
</dbReference>
<dbReference type="GO" id="GO:0008757">
    <property type="term" value="F:S-adenosylmethionine-dependent methyltransferase activity"/>
    <property type="evidence" value="ECO:0007669"/>
    <property type="project" value="InterPro"/>
</dbReference>
<evidence type="ECO:0000256" key="2">
    <source>
        <dbReference type="ARBA" id="ARBA00022679"/>
    </source>
</evidence>
<proteinExistence type="predicted"/>
<keyword evidence="3" id="KW-0949">S-adenosyl-L-methionine</keyword>
<protein>
    <submittedName>
        <fullName evidence="5">Methyltransferase domain-containing protein</fullName>
    </submittedName>
</protein>
<evidence type="ECO:0000256" key="1">
    <source>
        <dbReference type="ARBA" id="ARBA00022603"/>
    </source>
</evidence>
<dbReference type="AlphaFoldDB" id="A0A1I3N1M0"/>
<keyword evidence="1 5" id="KW-0489">Methyltransferase</keyword>
<dbReference type="PANTHER" id="PTHR43464:SF19">
    <property type="entry name" value="UBIQUINONE BIOSYNTHESIS O-METHYLTRANSFERASE, MITOCHONDRIAL"/>
    <property type="match status" value="1"/>
</dbReference>
<organism evidence="5 6">
    <name type="scientific">Treponema bryantii</name>
    <dbReference type="NCBI Taxonomy" id="163"/>
    <lineage>
        <taxon>Bacteria</taxon>
        <taxon>Pseudomonadati</taxon>
        <taxon>Spirochaetota</taxon>
        <taxon>Spirochaetia</taxon>
        <taxon>Spirochaetales</taxon>
        <taxon>Treponemataceae</taxon>
        <taxon>Treponema</taxon>
    </lineage>
</organism>
<dbReference type="SUPFAM" id="SSF53335">
    <property type="entry name" value="S-adenosyl-L-methionine-dependent methyltransferases"/>
    <property type="match status" value="1"/>
</dbReference>
<dbReference type="RefSeq" id="WP_244882852.1">
    <property type="nucleotide sequence ID" value="NZ_FORI01000011.1"/>
</dbReference>